<proteinExistence type="predicted"/>
<accession>A0A8S5P2Y4</accession>
<organism evidence="1">
    <name type="scientific">Siphoviridae sp. ctXZQ9</name>
    <dbReference type="NCBI Taxonomy" id="2825545"/>
    <lineage>
        <taxon>Viruses</taxon>
        <taxon>Duplodnaviria</taxon>
        <taxon>Heunggongvirae</taxon>
        <taxon>Uroviricota</taxon>
        <taxon>Caudoviricetes</taxon>
    </lineage>
</organism>
<name>A0A8S5P2Y4_9CAUD</name>
<protein>
    <submittedName>
        <fullName evidence="1">Uncharacterized protein</fullName>
    </submittedName>
</protein>
<reference evidence="1" key="1">
    <citation type="journal article" date="2021" name="Proc. Natl. Acad. Sci. U.S.A.">
        <title>A Catalog of Tens of Thousands of Viruses from Human Metagenomes Reveals Hidden Associations with Chronic Diseases.</title>
        <authorList>
            <person name="Tisza M.J."/>
            <person name="Buck C.B."/>
        </authorList>
    </citation>
    <scope>NUCLEOTIDE SEQUENCE</scope>
    <source>
        <strain evidence="1">CtXZQ9</strain>
    </source>
</reference>
<evidence type="ECO:0000313" key="1">
    <source>
        <dbReference type="EMBL" id="DAE00785.1"/>
    </source>
</evidence>
<dbReference type="EMBL" id="BK015310">
    <property type="protein sequence ID" value="DAE00785.1"/>
    <property type="molecule type" value="Genomic_DNA"/>
</dbReference>
<sequence>MEKTEKLGLPPTGKIGVFRRWLGLYSKEEREVLDYARKLKKTTMQIARGQQSLLSRPGWMRYEDWREVRKLQNKLERRRRK</sequence>